<dbReference type="OrthoDB" id="9772497at2"/>
<dbReference type="GO" id="GO:0036088">
    <property type="term" value="P:D-serine catabolic process"/>
    <property type="evidence" value="ECO:0007669"/>
    <property type="project" value="TreeGrafter"/>
</dbReference>
<evidence type="ECO:0000256" key="2">
    <source>
        <dbReference type="ARBA" id="ARBA00001947"/>
    </source>
</evidence>
<dbReference type="InterPro" id="IPR029066">
    <property type="entry name" value="PLP-binding_barrel"/>
</dbReference>
<dbReference type="EC" id="4.3.1.27" evidence="9"/>
<evidence type="ECO:0000256" key="6">
    <source>
        <dbReference type="ARBA" id="ARBA00022898"/>
    </source>
</evidence>
<dbReference type="PANTHER" id="PTHR28004">
    <property type="entry name" value="ZGC:162816-RELATED"/>
    <property type="match status" value="1"/>
</dbReference>
<dbReference type="EMBL" id="CYGY02000146">
    <property type="protein sequence ID" value="SIT51829.1"/>
    <property type="molecule type" value="Genomic_DNA"/>
</dbReference>
<dbReference type="PANTHER" id="PTHR28004:SF2">
    <property type="entry name" value="D-SERINE DEHYDRATASE"/>
    <property type="match status" value="1"/>
</dbReference>
<accession>A0A1N7SWG8</accession>
<name>A0A1N7SWG8_9BURK</name>
<evidence type="ECO:0000256" key="1">
    <source>
        <dbReference type="ARBA" id="ARBA00001933"/>
    </source>
</evidence>
<evidence type="ECO:0000256" key="5">
    <source>
        <dbReference type="ARBA" id="ARBA00022833"/>
    </source>
</evidence>
<evidence type="ECO:0000313" key="10">
    <source>
        <dbReference type="Proteomes" id="UP000195569"/>
    </source>
</evidence>
<organism evidence="9 10">
    <name type="scientific">Paraburkholderia piptadeniae</name>
    <dbReference type="NCBI Taxonomy" id="1701573"/>
    <lineage>
        <taxon>Bacteria</taxon>
        <taxon>Pseudomonadati</taxon>
        <taxon>Pseudomonadota</taxon>
        <taxon>Betaproteobacteria</taxon>
        <taxon>Burkholderiales</taxon>
        <taxon>Burkholderiaceae</taxon>
        <taxon>Paraburkholderia</taxon>
    </lineage>
</organism>
<dbReference type="InterPro" id="IPR051466">
    <property type="entry name" value="D-amino_acid_metab_enzyme"/>
</dbReference>
<keyword evidence="10" id="KW-1185">Reference proteome</keyword>
<comment type="cofactor">
    <cofactor evidence="1">
        <name>pyridoxal 5'-phosphate</name>
        <dbReference type="ChEBI" id="CHEBI:597326"/>
    </cofactor>
</comment>
<sequence length="376" mass="40868">MSIHTLNTPAALIDVARMRHNIDRMQSQLDKLGVRFRPHVKTTKCKQVVEAQVAAGACGITVSTLKEAEQFFMNGVRDIVYAVGIVPTKLPQALALRQQGCDLKIVVDSLQVARAVADFGREHDERFEVWVEIDVDGHRSGIQADDDLLVEVGRALVEGGMTLGGVLAHAGSSYEYNTRAALVQIAEQERSRTVRAAERLRAAGLPCPVVSVGSTPTALSAEHLEGVTEVRAGVYVMFDLVMHNVGVCDLENIALSVLTTVIGHQEDKGWAIVDAGWMALSRDRGTQKQAHDFGYGQVCTEDGRVLGDYLVSGANQEHGIVARVSKPDVNITETLPIGTRLRILPNHACATGAQHPEYQAVNTDGSTEAWPRFYGW</sequence>
<keyword evidence="5" id="KW-0862">Zinc</keyword>
<dbReference type="CDD" id="cd06812">
    <property type="entry name" value="PLPDE_III_DSD_D-TA_like_1"/>
    <property type="match status" value="1"/>
</dbReference>
<comment type="similarity">
    <text evidence="3">Belongs to the DSD1 family.</text>
</comment>
<evidence type="ECO:0000313" key="9">
    <source>
        <dbReference type="EMBL" id="SIT51829.1"/>
    </source>
</evidence>
<evidence type="ECO:0000256" key="3">
    <source>
        <dbReference type="ARBA" id="ARBA00005323"/>
    </source>
</evidence>
<comment type="cofactor">
    <cofactor evidence="2">
        <name>Zn(2+)</name>
        <dbReference type="ChEBI" id="CHEBI:29105"/>
    </cofactor>
</comment>
<dbReference type="FunFam" id="3.20.20.10:FF:000016">
    <property type="entry name" value="D-serine dehydratase"/>
    <property type="match status" value="1"/>
</dbReference>
<dbReference type="InterPro" id="IPR026956">
    <property type="entry name" value="D-ser_dehydrat-like_dom"/>
</dbReference>
<dbReference type="Proteomes" id="UP000195569">
    <property type="component" value="Unassembled WGS sequence"/>
</dbReference>
<evidence type="ECO:0000256" key="7">
    <source>
        <dbReference type="ARBA" id="ARBA00023239"/>
    </source>
</evidence>
<dbReference type="Pfam" id="PF14031">
    <property type="entry name" value="D-ser_dehydrat"/>
    <property type="match status" value="1"/>
</dbReference>
<comment type="caution">
    <text evidence="9">The sequence shown here is derived from an EMBL/GenBank/DDBJ whole genome shotgun (WGS) entry which is preliminary data.</text>
</comment>
<dbReference type="RefSeq" id="WP_087740205.1">
    <property type="nucleotide sequence ID" value="NZ_CYGY02000146.1"/>
</dbReference>
<feature type="domain" description="D-serine dehydratase-like" evidence="8">
    <location>
        <begin position="254"/>
        <end position="362"/>
    </location>
</feature>
<dbReference type="GO" id="GO:0046872">
    <property type="term" value="F:metal ion binding"/>
    <property type="evidence" value="ECO:0007669"/>
    <property type="project" value="UniProtKB-KW"/>
</dbReference>
<keyword evidence="6" id="KW-0663">Pyridoxal phosphate</keyword>
<gene>
    <name evidence="9" type="primary">dthadh</name>
    <name evidence="9" type="ORF">BN2476_1460003</name>
</gene>
<evidence type="ECO:0000256" key="4">
    <source>
        <dbReference type="ARBA" id="ARBA00022723"/>
    </source>
</evidence>
<dbReference type="InterPro" id="IPR001608">
    <property type="entry name" value="Ala_racemase_N"/>
</dbReference>
<dbReference type="Pfam" id="PF01168">
    <property type="entry name" value="Ala_racemase_N"/>
    <property type="match status" value="1"/>
</dbReference>
<dbReference type="SMART" id="SM01119">
    <property type="entry name" value="D-ser_dehydrat"/>
    <property type="match status" value="1"/>
</dbReference>
<dbReference type="GO" id="GO:0008721">
    <property type="term" value="F:D-serine ammonia-lyase activity"/>
    <property type="evidence" value="ECO:0007669"/>
    <property type="project" value="TreeGrafter"/>
</dbReference>
<protein>
    <submittedName>
        <fullName evidence="9">D-threo-3-hydroxyaspartate dehydratase</fullName>
        <ecNumber evidence="9">4.3.1.27</ecNumber>
    </submittedName>
</protein>
<dbReference type="SUPFAM" id="SSF51419">
    <property type="entry name" value="PLP-binding barrel"/>
    <property type="match status" value="1"/>
</dbReference>
<proteinExistence type="inferred from homology"/>
<dbReference type="AlphaFoldDB" id="A0A1N7SWG8"/>
<dbReference type="Gene3D" id="3.20.20.10">
    <property type="entry name" value="Alanine racemase"/>
    <property type="match status" value="1"/>
</dbReference>
<keyword evidence="4" id="KW-0479">Metal-binding</keyword>
<reference evidence="9" key="1">
    <citation type="submission" date="2016-12" db="EMBL/GenBank/DDBJ databases">
        <authorList>
            <person name="Moulin L."/>
        </authorList>
    </citation>
    <scope>NUCLEOTIDE SEQUENCE [LARGE SCALE GENOMIC DNA]</scope>
    <source>
        <strain evidence="9">STM 7183</strain>
    </source>
</reference>
<dbReference type="InterPro" id="IPR042208">
    <property type="entry name" value="D-ser_dehydrat-like_sf"/>
</dbReference>
<evidence type="ECO:0000259" key="8">
    <source>
        <dbReference type="SMART" id="SM01119"/>
    </source>
</evidence>
<dbReference type="Gene3D" id="2.40.37.20">
    <property type="entry name" value="D-serine dehydratase-like domain"/>
    <property type="match status" value="1"/>
</dbReference>
<keyword evidence="7 9" id="KW-0456">Lyase</keyword>